<reference evidence="1" key="1">
    <citation type="submission" date="2020-03" db="EMBL/GenBank/DDBJ databases">
        <title>The deep terrestrial virosphere.</title>
        <authorList>
            <person name="Holmfeldt K."/>
            <person name="Nilsson E."/>
            <person name="Simone D."/>
            <person name="Lopez-Fernandez M."/>
            <person name="Wu X."/>
            <person name="de Brujin I."/>
            <person name="Lundin D."/>
            <person name="Andersson A."/>
            <person name="Bertilsson S."/>
            <person name="Dopson M."/>
        </authorList>
    </citation>
    <scope>NUCLEOTIDE SEQUENCE</scope>
    <source>
        <strain evidence="1">MM415A01811</strain>
    </source>
</reference>
<evidence type="ECO:0000313" key="1">
    <source>
        <dbReference type="EMBL" id="QJA75339.1"/>
    </source>
</evidence>
<proteinExistence type="predicted"/>
<gene>
    <name evidence="1" type="ORF">MM415A01811_0002</name>
</gene>
<keyword evidence="1" id="KW-0255">Endonuclease</keyword>
<name>A0A6M3JZH6_9ZZZZ</name>
<dbReference type="GO" id="GO:0004519">
    <property type="term" value="F:endonuclease activity"/>
    <property type="evidence" value="ECO:0007669"/>
    <property type="project" value="UniProtKB-KW"/>
</dbReference>
<keyword evidence="1" id="KW-0540">Nuclease</keyword>
<protein>
    <submittedName>
        <fullName evidence="1">Putative HNH endonuclease</fullName>
    </submittedName>
</protein>
<organism evidence="1">
    <name type="scientific">viral metagenome</name>
    <dbReference type="NCBI Taxonomy" id="1070528"/>
    <lineage>
        <taxon>unclassified sequences</taxon>
        <taxon>metagenomes</taxon>
        <taxon>organismal metagenomes</taxon>
    </lineage>
</organism>
<dbReference type="EMBL" id="MT142157">
    <property type="protein sequence ID" value="QJA75339.1"/>
    <property type="molecule type" value="Genomic_DNA"/>
</dbReference>
<sequence length="158" mass="18633">MNQTTKVCPQCKEEKDISEFTFSTGREHSWCRPCRNSQKRAWALCNPDKVQAQHKCYYKNNRQYAKQRAQDYRVKLKYTVLEHYSRGEPKCAVCGEKDIIVLCIDHINGHGQEHRRQIGRTSGSAFYNWLIINGFPKGFQVLCFNCNMRKRFNNQEFG</sequence>
<dbReference type="AlphaFoldDB" id="A0A6M3JZH6"/>
<accession>A0A6M3JZH6</accession>
<keyword evidence="1" id="KW-0378">Hydrolase</keyword>